<feature type="domain" description="DNA polymerase III alpha subunit finger" evidence="10">
    <location>
        <begin position="527"/>
        <end position="690"/>
    </location>
</feature>
<dbReference type="InterPro" id="IPR016195">
    <property type="entry name" value="Pol/histidinol_Pase-like"/>
</dbReference>
<dbReference type="NCBIfam" id="TIGR00594">
    <property type="entry name" value="polc"/>
    <property type="match status" value="1"/>
</dbReference>
<dbReference type="Pfam" id="PF14579">
    <property type="entry name" value="HHH_6"/>
    <property type="match status" value="1"/>
</dbReference>
<dbReference type="Gene3D" id="1.10.10.1600">
    <property type="entry name" value="Bacterial DNA polymerase III alpha subunit, thumb domain"/>
    <property type="match status" value="1"/>
</dbReference>
<dbReference type="Pfam" id="PF02811">
    <property type="entry name" value="PHP"/>
    <property type="match status" value="1"/>
</dbReference>
<evidence type="ECO:0000256" key="4">
    <source>
        <dbReference type="ARBA" id="ARBA00022705"/>
    </source>
</evidence>
<evidence type="ECO:0000256" key="5">
    <source>
        <dbReference type="ARBA" id="ARBA00022932"/>
    </source>
</evidence>
<evidence type="ECO:0000259" key="8">
    <source>
        <dbReference type="Pfam" id="PF07733"/>
    </source>
</evidence>
<accession>A0A1F7UWV6</accession>
<dbReference type="Pfam" id="PF17657">
    <property type="entry name" value="DNA_pol3_finger"/>
    <property type="match status" value="1"/>
</dbReference>
<comment type="catalytic activity">
    <reaction evidence="6">
        <text>DNA(n) + a 2'-deoxyribonucleoside 5'-triphosphate = DNA(n+1) + diphosphate</text>
        <dbReference type="Rhea" id="RHEA:22508"/>
        <dbReference type="Rhea" id="RHEA-COMP:17339"/>
        <dbReference type="Rhea" id="RHEA-COMP:17340"/>
        <dbReference type="ChEBI" id="CHEBI:33019"/>
        <dbReference type="ChEBI" id="CHEBI:61560"/>
        <dbReference type="ChEBI" id="CHEBI:173112"/>
        <dbReference type="EC" id="2.7.7.7"/>
    </reaction>
</comment>
<dbReference type="InterPro" id="IPR040982">
    <property type="entry name" value="DNA_pol3_finger"/>
</dbReference>
<keyword evidence="4" id="KW-0235">DNA replication</keyword>
<evidence type="ECO:0000256" key="3">
    <source>
        <dbReference type="ARBA" id="ARBA00022695"/>
    </source>
</evidence>
<keyword evidence="3" id="KW-0548">Nucleotidyltransferase</keyword>
<name>A0A1F7UWV6_9BACT</name>
<dbReference type="InterPro" id="IPR004805">
    <property type="entry name" value="DnaE2/DnaE/PolC"/>
</dbReference>
<evidence type="ECO:0000259" key="7">
    <source>
        <dbReference type="Pfam" id="PF02811"/>
    </source>
</evidence>
<dbReference type="GO" id="GO:0008408">
    <property type="term" value="F:3'-5' exonuclease activity"/>
    <property type="evidence" value="ECO:0007669"/>
    <property type="project" value="InterPro"/>
</dbReference>
<dbReference type="CDD" id="cd04485">
    <property type="entry name" value="DnaE_OBF"/>
    <property type="match status" value="1"/>
</dbReference>
<dbReference type="GO" id="GO:0003887">
    <property type="term" value="F:DNA-directed DNA polymerase activity"/>
    <property type="evidence" value="ECO:0007669"/>
    <property type="project" value="UniProtKB-KW"/>
</dbReference>
<evidence type="ECO:0000313" key="11">
    <source>
        <dbReference type="EMBL" id="OGL82782.1"/>
    </source>
</evidence>
<dbReference type="Gene3D" id="3.20.20.140">
    <property type="entry name" value="Metal-dependent hydrolases"/>
    <property type="match status" value="1"/>
</dbReference>
<feature type="domain" description="DNA polymerase helix-hairpin-helix motif" evidence="9">
    <location>
        <begin position="765"/>
        <end position="852"/>
    </location>
</feature>
<evidence type="ECO:0000256" key="6">
    <source>
        <dbReference type="ARBA" id="ARBA00049244"/>
    </source>
</evidence>
<protein>
    <recommendedName>
        <fullName evidence="1">DNA-directed DNA polymerase</fullName>
        <ecNumber evidence="1">2.7.7.7</ecNumber>
    </recommendedName>
</protein>
<comment type="caution">
    <text evidence="11">The sequence shown here is derived from an EMBL/GenBank/DDBJ whole genome shotgun (WGS) entry which is preliminary data.</text>
</comment>
<dbReference type="SUPFAM" id="SSF89550">
    <property type="entry name" value="PHP domain-like"/>
    <property type="match status" value="1"/>
</dbReference>
<reference evidence="11 12" key="1">
    <citation type="journal article" date="2016" name="Nat. Commun.">
        <title>Thousands of microbial genomes shed light on interconnected biogeochemical processes in an aquifer system.</title>
        <authorList>
            <person name="Anantharaman K."/>
            <person name="Brown C.T."/>
            <person name="Hug L.A."/>
            <person name="Sharon I."/>
            <person name="Castelle C.J."/>
            <person name="Probst A.J."/>
            <person name="Thomas B.C."/>
            <person name="Singh A."/>
            <person name="Wilkins M.J."/>
            <person name="Karaoz U."/>
            <person name="Brodie E.L."/>
            <person name="Williams K.H."/>
            <person name="Hubbard S.S."/>
            <person name="Banfield J.F."/>
        </authorList>
    </citation>
    <scope>NUCLEOTIDE SEQUENCE [LARGE SCALE GENOMIC DNA]</scope>
</reference>
<dbReference type="InterPro" id="IPR041931">
    <property type="entry name" value="DNA_pol3_alpha_thumb_dom"/>
</dbReference>
<proteinExistence type="predicted"/>
<evidence type="ECO:0000259" key="9">
    <source>
        <dbReference type="Pfam" id="PF14579"/>
    </source>
</evidence>
<feature type="domain" description="PHP" evidence="7">
    <location>
        <begin position="1"/>
        <end position="145"/>
    </location>
</feature>
<evidence type="ECO:0000313" key="12">
    <source>
        <dbReference type="Proteomes" id="UP000176846"/>
    </source>
</evidence>
<dbReference type="InterPro" id="IPR011708">
    <property type="entry name" value="DNA_pol3_alpha_NTPase_dom"/>
</dbReference>
<keyword evidence="5" id="KW-0239">DNA-directed DNA polymerase</keyword>
<dbReference type="PANTHER" id="PTHR32294">
    <property type="entry name" value="DNA POLYMERASE III SUBUNIT ALPHA"/>
    <property type="match status" value="1"/>
</dbReference>
<dbReference type="AlphaFoldDB" id="A0A1F7UWV6"/>
<dbReference type="GO" id="GO:0006260">
    <property type="term" value="P:DNA replication"/>
    <property type="evidence" value="ECO:0007669"/>
    <property type="project" value="UniProtKB-KW"/>
</dbReference>
<evidence type="ECO:0000259" key="10">
    <source>
        <dbReference type="Pfam" id="PF17657"/>
    </source>
</evidence>
<dbReference type="Proteomes" id="UP000176846">
    <property type="component" value="Unassembled WGS sequence"/>
</dbReference>
<evidence type="ECO:0000256" key="1">
    <source>
        <dbReference type="ARBA" id="ARBA00012417"/>
    </source>
</evidence>
<dbReference type="InterPro" id="IPR029460">
    <property type="entry name" value="DNAPol_HHH"/>
</dbReference>
<dbReference type="PANTHER" id="PTHR32294:SF0">
    <property type="entry name" value="DNA POLYMERASE III SUBUNIT ALPHA"/>
    <property type="match status" value="1"/>
</dbReference>
<dbReference type="EC" id="2.7.7.7" evidence="1"/>
<gene>
    <name evidence="11" type="ORF">A2936_05610</name>
</gene>
<sequence length="1068" mass="119640">MDSLALTDHGVLYGAIEFYKEALKHKIKPIIGLEAYVAPNRLADKRSKIDDSPWHLTLLARNNEGYHNLLKLTTVAHLDGFYYKPRIDRVALGEHAGGLIILSGCLSGEVAQALLRDDYEEARRIVEAYISIVGKNNYFLEIQSHPTLPDQTKINKGLIKIAADIDVPLVATRDSHYLELGDKEAQDAMVCVQTGRLISDTDRLNMTDVDLDFCSVAKIEEFFEESPEAIVNTARIADRCNVELSLGKWIFPDFSVPPKSTPGEYLSKLAEEGLRTKMSPVSEGANERLRYELDIISQKGYATYFLVVADFVAWARAQGIISTTRGSAAGSLVAYALGITTVNPLEYRLPFERFLNPFRPTPPDIDMDFADNRRDEVIAYVKEKYGEDRVAQIVTFGTMQARAAVRDIGRVLGYLYSLCDRVAKMIPVGSQGFHMTIDRALETTPDLKKLYEEDPQVERLLDLARKVEGCVRHASVHAAGVVIAPRPLVEFTPLQREAGGDKLITQYEMHAIEDIGLLKMDFLGIRNLSILGNAVALIEQIHGLKIDLNTIPLDDKKTYKLLAEGETMGLFQLSGSGMTRYLKELKPTSIHDIMAMVALFRPGPMNNIPEFIRRKHNPKLITYMDSRLKPILERSYGILTYQDDVLLIAIELAGYTWEEVDKLRKAIGKKIPAGMAAQKERFISGCQEHGKLPGEKAEDLWKLIEPFAAYGFNKAHAASYGIVAYQTAYLKANFPSEYMNAVLTAESGNLDTVAEIIVECRRMSIEVLPPLLNESFENFTRLDDKHIRFGLAAIKNLGTDIARLIITERQRGGSFESLENFLRRIQSRSFNKKSLESLIKAGALDEWGDRQTLLDNIETLLKYNRGATKAKHAPQDTLFGESGNFLPPLVLQPSSVSAEKSQLLAWERELLGLYLTEHPLQEFANVIQDIVVPWRYLSYYRSGDTVAVMGLVESIRQITTKGGEPMLFVKLSDLGGGGEIVVFPSVLKTTAAVWQKDKPIIVAGRMSDRGETNVVCETVEELRLSALEDTVRRWRKLRYVRREPAASEDEPIEAIDWTPESDSGTIMI</sequence>
<dbReference type="EMBL" id="MGEK01000008">
    <property type="protein sequence ID" value="OGL82782.1"/>
    <property type="molecule type" value="Genomic_DNA"/>
</dbReference>
<dbReference type="NCBIfam" id="NF004226">
    <property type="entry name" value="PRK05673.1"/>
    <property type="match status" value="1"/>
</dbReference>
<dbReference type="CDD" id="cd12113">
    <property type="entry name" value="PHP_PolIIIA_DnaE3"/>
    <property type="match status" value="1"/>
</dbReference>
<feature type="domain" description="Bacterial DNA polymerase III alpha subunit NTPase" evidence="8">
    <location>
        <begin position="264"/>
        <end position="524"/>
    </location>
</feature>
<keyword evidence="2" id="KW-0808">Transferase</keyword>
<dbReference type="Gene3D" id="1.10.150.870">
    <property type="match status" value="1"/>
</dbReference>
<organism evidence="11 12">
    <name type="scientific">Candidatus Uhrbacteria bacterium RIFCSPLOWO2_01_FULL_47_25</name>
    <dbReference type="NCBI Taxonomy" id="1802402"/>
    <lineage>
        <taxon>Bacteria</taxon>
        <taxon>Candidatus Uhriibacteriota</taxon>
    </lineage>
</organism>
<dbReference type="InterPro" id="IPR004013">
    <property type="entry name" value="PHP_dom"/>
</dbReference>
<evidence type="ECO:0000256" key="2">
    <source>
        <dbReference type="ARBA" id="ARBA00022679"/>
    </source>
</evidence>
<dbReference type="Pfam" id="PF07733">
    <property type="entry name" value="DNA_pol3_alpha"/>
    <property type="match status" value="1"/>
</dbReference>